<keyword evidence="5" id="KW-0411">Iron-sulfur</keyword>
<evidence type="ECO:0008006" key="9">
    <source>
        <dbReference type="Google" id="ProtNLM"/>
    </source>
</evidence>
<accession>A0A0F9BJH4</accession>
<dbReference type="InterPro" id="IPR033412">
    <property type="entry name" value="PFOR_II"/>
</dbReference>
<feature type="domain" description="Pyruvate flavodoxin/ferredoxin oxidoreductase pyrimidine binding" evidence="6">
    <location>
        <begin position="1"/>
        <end position="154"/>
    </location>
</feature>
<keyword evidence="1" id="KW-0004">4Fe-4S</keyword>
<dbReference type="GO" id="GO:0046872">
    <property type="term" value="F:metal ion binding"/>
    <property type="evidence" value="ECO:0007669"/>
    <property type="project" value="UniProtKB-KW"/>
</dbReference>
<dbReference type="FunFam" id="3.40.50.920:FF:000007">
    <property type="entry name" value="Pyruvate:ferredoxin (Flavodoxin) oxidoreductase"/>
    <property type="match status" value="1"/>
</dbReference>
<evidence type="ECO:0000256" key="3">
    <source>
        <dbReference type="ARBA" id="ARBA00023002"/>
    </source>
</evidence>
<gene>
    <name evidence="8" type="ORF">LCGC14_2782300</name>
</gene>
<evidence type="ECO:0000256" key="4">
    <source>
        <dbReference type="ARBA" id="ARBA00023004"/>
    </source>
</evidence>
<dbReference type="GO" id="GO:0051539">
    <property type="term" value="F:4 iron, 4 sulfur cluster binding"/>
    <property type="evidence" value="ECO:0007669"/>
    <property type="project" value="UniProtKB-KW"/>
</dbReference>
<dbReference type="InterPro" id="IPR029061">
    <property type="entry name" value="THDP-binding"/>
</dbReference>
<dbReference type="InterPro" id="IPR050722">
    <property type="entry name" value="Pyruvate:ferred/Flavod_OxRd"/>
</dbReference>
<comment type="caution">
    <text evidence="8">The sequence shown here is derived from an EMBL/GenBank/DDBJ whole genome shotgun (WGS) entry which is preliminary data.</text>
</comment>
<protein>
    <recommendedName>
        <fullName evidence="9">Pyruvate flavodoxin/ferredoxin oxidoreductase pyrimidine binding domain-containing protein</fullName>
    </recommendedName>
</protein>
<organism evidence="8">
    <name type="scientific">marine sediment metagenome</name>
    <dbReference type="NCBI Taxonomy" id="412755"/>
    <lineage>
        <taxon>unclassified sequences</taxon>
        <taxon>metagenomes</taxon>
        <taxon>ecological metagenomes</taxon>
    </lineage>
</organism>
<keyword evidence="3" id="KW-0560">Oxidoreductase</keyword>
<dbReference type="InterPro" id="IPR009014">
    <property type="entry name" value="Transketo_C/PFOR_II"/>
</dbReference>
<dbReference type="Pfam" id="PF01855">
    <property type="entry name" value="POR_N"/>
    <property type="match status" value="1"/>
</dbReference>
<feature type="domain" description="Pyruvate:ferredoxin oxidoreductase core" evidence="7">
    <location>
        <begin position="176"/>
        <end position="279"/>
    </location>
</feature>
<evidence type="ECO:0000313" key="8">
    <source>
        <dbReference type="EMBL" id="KKK84541.1"/>
    </source>
</evidence>
<evidence type="ECO:0000259" key="7">
    <source>
        <dbReference type="Pfam" id="PF17147"/>
    </source>
</evidence>
<evidence type="ECO:0000256" key="5">
    <source>
        <dbReference type="ARBA" id="ARBA00023014"/>
    </source>
</evidence>
<evidence type="ECO:0000256" key="1">
    <source>
        <dbReference type="ARBA" id="ARBA00022485"/>
    </source>
</evidence>
<dbReference type="PANTHER" id="PTHR32154">
    <property type="entry name" value="PYRUVATE-FLAVODOXIN OXIDOREDUCTASE-RELATED"/>
    <property type="match status" value="1"/>
</dbReference>
<dbReference type="Gene3D" id="3.40.50.920">
    <property type="match status" value="1"/>
</dbReference>
<keyword evidence="4" id="KW-0408">Iron</keyword>
<name>A0A0F9BJH4_9ZZZZ</name>
<dbReference type="PANTHER" id="PTHR32154:SF0">
    <property type="entry name" value="PYRUVATE-FLAVODOXIN OXIDOREDUCTASE-RELATED"/>
    <property type="match status" value="1"/>
</dbReference>
<dbReference type="GO" id="GO:0016491">
    <property type="term" value="F:oxidoreductase activity"/>
    <property type="evidence" value="ECO:0007669"/>
    <property type="project" value="UniProtKB-KW"/>
</dbReference>
<sequence>MIPSMYKIAGELPTVFHVSARSLACQALSIFGDHSDVMAIRQTGFGLLASNSVQEIMDLALIAQAASLEARVPFVHFFDGFRSSHEIQKVQKLADEDFRAMIDDSLVMAHRARAMSPDRPVLRGTSQNPDVYFQGRETVNSYYHRCPDIVQKAMDKFAGIVGRQYRLFDYAGAPDAERVVVMMGSGAEAAHETVEHLIAEGEKVGLIKVRLYRPFSVQHFTAALPESVKSIAVLDRTKEPGSDGEPLYLDVVNALVETGKADIRVVGGRYGLGSKEFTPAMVKAVLDNLSAGAPKNHFTVGIIDDVTGSSLEVDESFHT</sequence>
<dbReference type="SUPFAM" id="SSF52518">
    <property type="entry name" value="Thiamin diphosphate-binding fold (THDP-binding)"/>
    <property type="match status" value="1"/>
</dbReference>
<dbReference type="EMBL" id="LAZR01051730">
    <property type="protein sequence ID" value="KKK84541.1"/>
    <property type="molecule type" value="Genomic_DNA"/>
</dbReference>
<dbReference type="AlphaFoldDB" id="A0A0F9BJH4"/>
<reference evidence="8" key="1">
    <citation type="journal article" date="2015" name="Nature">
        <title>Complex archaea that bridge the gap between prokaryotes and eukaryotes.</title>
        <authorList>
            <person name="Spang A."/>
            <person name="Saw J.H."/>
            <person name="Jorgensen S.L."/>
            <person name="Zaremba-Niedzwiedzka K."/>
            <person name="Martijn J."/>
            <person name="Lind A.E."/>
            <person name="van Eijk R."/>
            <person name="Schleper C."/>
            <person name="Guy L."/>
            <person name="Ettema T.J."/>
        </authorList>
    </citation>
    <scope>NUCLEOTIDE SEQUENCE</scope>
</reference>
<dbReference type="GO" id="GO:0006979">
    <property type="term" value="P:response to oxidative stress"/>
    <property type="evidence" value="ECO:0007669"/>
    <property type="project" value="TreeGrafter"/>
</dbReference>
<feature type="non-terminal residue" evidence="8">
    <location>
        <position position="319"/>
    </location>
</feature>
<proteinExistence type="predicted"/>
<dbReference type="CDD" id="cd07034">
    <property type="entry name" value="TPP_PYR_PFOR_IOR-alpha_like"/>
    <property type="match status" value="1"/>
</dbReference>
<dbReference type="InterPro" id="IPR002880">
    <property type="entry name" value="Pyrv_Fd/Flavodoxin_OxRdtase_N"/>
</dbReference>
<dbReference type="SUPFAM" id="SSF52922">
    <property type="entry name" value="TK C-terminal domain-like"/>
    <property type="match status" value="1"/>
</dbReference>
<keyword evidence="2" id="KW-0479">Metal-binding</keyword>
<dbReference type="Pfam" id="PF17147">
    <property type="entry name" value="PFOR_II"/>
    <property type="match status" value="1"/>
</dbReference>
<dbReference type="Gene3D" id="3.40.50.970">
    <property type="match status" value="1"/>
</dbReference>
<evidence type="ECO:0000259" key="6">
    <source>
        <dbReference type="Pfam" id="PF01855"/>
    </source>
</evidence>
<evidence type="ECO:0000256" key="2">
    <source>
        <dbReference type="ARBA" id="ARBA00022723"/>
    </source>
</evidence>